<dbReference type="OrthoDB" id="6378313at2759"/>
<dbReference type="GO" id="GO:0031395">
    <property type="term" value="C:bursicon neuropeptide hormone complex"/>
    <property type="evidence" value="ECO:0007669"/>
    <property type="project" value="InterPro"/>
</dbReference>
<evidence type="ECO:0000313" key="1">
    <source>
        <dbReference type="EMBL" id="KAF0297406.1"/>
    </source>
</evidence>
<proteinExistence type="predicted"/>
<dbReference type="Pfam" id="PF03564">
    <property type="entry name" value="DUF1759"/>
    <property type="match status" value="1"/>
</dbReference>
<dbReference type="Gene3D" id="2.10.90.10">
    <property type="entry name" value="Cystine-knot cytokines"/>
    <property type="match status" value="1"/>
</dbReference>
<protein>
    <submittedName>
        <fullName evidence="1">Partner of bursicon</fullName>
    </submittedName>
</protein>
<organism evidence="1 2">
    <name type="scientific">Amphibalanus amphitrite</name>
    <name type="common">Striped barnacle</name>
    <name type="synonym">Balanus amphitrite</name>
    <dbReference type="NCBI Taxonomy" id="1232801"/>
    <lineage>
        <taxon>Eukaryota</taxon>
        <taxon>Metazoa</taxon>
        <taxon>Ecdysozoa</taxon>
        <taxon>Arthropoda</taxon>
        <taxon>Crustacea</taxon>
        <taxon>Multicrustacea</taxon>
        <taxon>Cirripedia</taxon>
        <taxon>Thoracica</taxon>
        <taxon>Thoracicalcarea</taxon>
        <taxon>Balanomorpha</taxon>
        <taxon>Balanoidea</taxon>
        <taxon>Balanidae</taxon>
        <taxon>Amphibalaninae</taxon>
        <taxon>Amphibalanus</taxon>
    </lineage>
</organism>
<dbReference type="PANTHER" id="PTHR41151">
    <property type="entry name" value="PARTNER OF BURSICON"/>
    <property type="match status" value="1"/>
</dbReference>
<dbReference type="GO" id="GO:0005184">
    <property type="term" value="F:neuropeptide hormone activity"/>
    <property type="evidence" value="ECO:0007669"/>
    <property type="project" value="InterPro"/>
</dbReference>
<dbReference type="EMBL" id="VIIS01001490">
    <property type="protein sequence ID" value="KAF0297406.1"/>
    <property type="molecule type" value="Genomic_DNA"/>
</dbReference>
<reference evidence="1 2" key="1">
    <citation type="submission" date="2019-07" db="EMBL/GenBank/DDBJ databases">
        <title>Draft genome assembly of a fouling barnacle, Amphibalanus amphitrite (Darwin, 1854): The first reference genome for Thecostraca.</title>
        <authorList>
            <person name="Kim W."/>
        </authorList>
    </citation>
    <scope>NUCLEOTIDE SEQUENCE [LARGE SCALE GENOMIC DNA]</scope>
    <source>
        <strain evidence="1">SNU_AA5</strain>
        <tissue evidence="1">Soma without cirri and trophi</tissue>
    </source>
</reference>
<dbReference type="PANTHER" id="PTHR41151:SF1">
    <property type="entry name" value="PARTNER OF BURSICON"/>
    <property type="match status" value="1"/>
</dbReference>
<dbReference type="AlphaFoldDB" id="A0A6A4VRT0"/>
<dbReference type="InterPro" id="IPR029034">
    <property type="entry name" value="Cystine-knot_cytokine"/>
</dbReference>
<dbReference type="InterPro" id="IPR005312">
    <property type="entry name" value="DUF1759"/>
</dbReference>
<gene>
    <name evidence="1" type="primary">Pburs_1</name>
    <name evidence="1" type="ORF">FJT64_005108</name>
</gene>
<dbReference type="GO" id="GO:0001664">
    <property type="term" value="F:G protein-coupled receptor binding"/>
    <property type="evidence" value="ECO:0007669"/>
    <property type="project" value="InterPro"/>
</dbReference>
<accession>A0A6A4VRT0</accession>
<name>A0A6A4VRT0_AMPAM</name>
<dbReference type="InterPro" id="IPR034441">
    <property type="entry name" value="Bursicon_suB"/>
</dbReference>
<dbReference type="Proteomes" id="UP000440578">
    <property type="component" value="Unassembled WGS sequence"/>
</dbReference>
<comment type="caution">
    <text evidence="1">The sequence shown here is derived from an EMBL/GenBank/DDBJ whole genome shotgun (WGS) entry which is preliminary data.</text>
</comment>
<keyword evidence="2" id="KW-1185">Reference proteome</keyword>
<sequence>MFKLDITVPRFKGDLLAWPEFWEFFEAYVHTNRGYSSVHKLCFLRQHLDGPAARAIQGLPLTADNYMVAVQILRERFGKDDIRKDLLITKLLSLPAVTSADNLKALRRLVDECETIPSTIHITKDEFSSSGQLERTCEGDIPVNKCEGTCSSQVQPSVISPSGFNKECSCCKETGLRVREITLTRCFNPDGQQVAGDQGRLTVKLREPSDCRCSRCEN</sequence>
<evidence type="ECO:0000313" key="2">
    <source>
        <dbReference type="Proteomes" id="UP000440578"/>
    </source>
</evidence>
<dbReference type="GO" id="GO:0007186">
    <property type="term" value="P:G protein-coupled receptor signaling pathway"/>
    <property type="evidence" value="ECO:0007669"/>
    <property type="project" value="TreeGrafter"/>
</dbReference>